<dbReference type="InterPro" id="IPR046495">
    <property type="entry name" value="DUF6588"/>
</dbReference>
<protein>
    <submittedName>
        <fullName evidence="1">Uncharacterized protein</fullName>
    </submittedName>
</protein>
<name>A0A2S4N8C6_9FLAO</name>
<dbReference type="RefSeq" id="WP_103726017.1">
    <property type="nucleotide sequence ID" value="NZ_PQNY01000008.1"/>
</dbReference>
<dbReference type="Pfam" id="PF20230">
    <property type="entry name" value="DUF6588"/>
    <property type="match status" value="1"/>
</dbReference>
<evidence type="ECO:0000313" key="2">
    <source>
        <dbReference type="Proteomes" id="UP000237056"/>
    </source>
</evidence>
<comment type="caution">
    <text evidence="1">The sequence shown here is derived from an EMBL/GenBank/DDBJ whole genome shotgun (WGS) entry which is preliminary data.</text>
</comment>
<gene>
    <name evidence="1" type="ORF">Q361_1087</name>
</gene>
<organism evidence="1 2">
    <name type="scientific">Flavobacterium croceum DSM 17960</name>
    <dbReference type="NCBI Taxonomy" id="1121886"/>
    <lineage>
        <taxon>Bacteria</taxon>
        <taxon>Pseudomonadati</taxon>
        <taxon>Bacteroidota</taxon>
        <taxon>Flavobacteriia</taxon>
        <taxon>Flavobacteriales</taxon>
        <taxon>Flavobacteriaceae</taxon>
        <taxon>Flavobacterium</taxon>
    </lineage>
</organism>
<dbReference type="OrthoDB" id="1420433at2"/>
<dbReference type="EMBL" id="PQNY01000008">
    <property type="protein sequence ID" value="POS01683.1"/>
    <property type="molecule type" value="Genomic_DNA"/>
</dbReference>
<evidence type="ECO:0000313" key="1">
    <source>
        <dbReference type="EMBL" id="POS01683.1"/>
    </source>
</evidence>
<dbReference type="AlphaFoldDB" id="A0A2S4N8C6"/>
<dbReference type="Proteomes" id="UP000237056">
    <property type="component" value="Unassembled WGS sequence"/>
</dbReference>
<accession>A0A2S4N8C6</accession>
<keyword evidence="2" id="KW-1185">Reference proteome</keyword>
<proteinExistence type="predicted"/>
<sequence length="338" mass="38332">MQILMRNIHLKIALPFFLFISIVGRAQIQEIQQIGYLLDDALFFSEKYITPATDCAVYQASSSWMNTPQKKKFGEVSLALHGNLFFVPNRDRNFQVANSDFKLFTIEGANQTTVPTALGGNTDVYYNASIGTNPLRIASPKGVDMETVFHPFLQGNIALWKGTELIARYSTKVKLKKGNYQVYGFGIKHNISQYMPYLEKNKIALAFLTNYSNEEISFDFLDINTPLGNLGLNEITGFVDTYQFQVAASKQFGKFEIMASSITNKSNFKYKITGDKGSIEDVLNFQEEVNRRLKSISKEKFNSLGEIACRYHFSKIFVKSSVAFGKFVNTNFSVEYEF</sequence>
<reference evidence="1 2" key="1">
    <citation type="submission" date="2018-01" db="EMBL/GenBank/DDBJ databases">
        <title>Genomic Encyclopedia of Type Strains, Phase I: the one thousand microbial genomes (KMG-I) project.</title>
        <authorList>
            <person name="Goeker M."/>
        </authorList>
    </citation>
    <scope>NUCLEOTIDE SEQUENCE [LARGE SCALE GENOMIC DNA]</scope>
    <source>
        <strain evidence="1 2">DSM 17960</strain>
    </source>
</reference>